<dbReference type="InterPro" id="IPR035985">
    <property type="entry name" value="Ubiquitin-activating_enz"/>
</dbReference>
<evidence type="ECO:0000313" key="12">
    <source>
        <dbReference type="EMBL" id="KAG8229233.1"/>
    </source>
</evidence>
<dbReference type="Pfam" id="PF00899">
    <property type="entry name" value="ThiF"/>
    <property type="match status" value="1"/>
</dbReference>
<dbReference type="GO" id="GO:0045116">
    <property type="term" value="P:protein neddylation"/>
    <property type="evidence" value="ECO:0007669"/>
    <property type="project" value="UniProtKB-UniRule"/>
</dbReference>
<keyword evidence="4 10" id="KW-0436">Ligase</keyword>
<organism evidence="12 13">
    <name type="scientific">Ladona fulva</name>
    <name type="common">Scarce chaser dragonfly</name>
    <name type="synonym">Libellula fulva</name>
    <dbReference type="NCBI Taxonomy" id="123851"/>
    <lineage>
        <taxon>Eukaryota</taxon>
        <taxon>Metazoa</taxon>
        <taxon>Ecdysozoa</taxon>
        <taxon>Arthropoda</taxon>
        <taxon>Hexapoda</taxon>
        <taxon>Insecta</taxon>
        <taxon>Pterygota</taxon>
        <taxon>Palaeoptera</taxon>
        <taxon>Odonata</taxon>
        <taxon>Epiprocta</taxon>
        <taxon>Anisoptera</taxon>
        <taxon>Libelluloidea</taxon>
        <taxon>Libellulidae</taxon>
        <taxon>Ladona</taxon>
    </lineage>
</organism>
<dbReference type="Proteomes" id="UP000792457">
    <property type="component" value="Unassembled WGS sequence"/>
</dbReference>
<evidence type="ECO:0000259" key="11">
    <source>
        <dbReference type="SMART" id="SM01181"/>
    </source>
</evidence>
<accession>A0A8K0P1M3</accession>
<reference evidence="12" key="1">
    <citation type="submission" date="2013-04" db="EMBL/GenBank/DDBJ databases">
        <authorList>
            <person name="Qu J."/>
            <person name="Murali S.C."/>
            <person name="Bandaranaike D."/>
            <person name="Bellair M."/>
            <person name="Blankenburg K."/>
            <person name="Chao H."/>
            <person name="Dinh H."/>
            <person name="Doddapaneni H."/>
            <person name="Downs B."/>
            <person name="Dugan-Rocha S."/>
            <person name="Elkadiri S."/>
            <person name="Gnanaolivu R.D."/>
            <person name="Hernandez B."/>
            <person name="Javaid M."/>
            <person name="Jayaseelan J.C."/>
            <person name="Lee S."/>
            <person name="Li M."/>
            <person name="Ming W."/>
            <person name="Munidasa M."/>
            <person name="Muniz J."/>
            <person name="Nguyen L."/>
            <person name="Ongeri F."/>
            <person name="Osuji N."/>
            <person name="Pu L.-L."/>
            <person name="Puazo M."/>
            <person name="Qu C."/>
            <person name="Quiroz J."/>
            <person name="Raj R."/>
            <person name="Weissenberger G."/>
            <person name="Xin Y."/>
            <person name="Zou X."/>
            <person name="Han Y."/>
            <person name="Richards S."/>
            <person name="Worley K."/>
            <person name="Muzny D."/>
            <person name="Gibbs R."/>
        </authorList>
    </citation>
    <scope>NUCLEOTIDE SEQUENCE</scope>
    <source>
        <strain evidence="12">Sampled in the wild</strain>
    </source>
</reference>
<keyword evidence="6 10" id="KW-0833">Ubl conjugation pathway</keyword>
<evidence type="ECO:0000256" key="2">
    <source>
        <dbReference type="ARBA" id="ARBA00006310"/>
    </source>
</evidence>
<evidence type="ECO:0000256" key="8">
    <source>
        <dbReference type="ARBA" id="ARBA00023624"/>
    </source>
</evidence>
<dbReference type="GO" id="GO:0005634">
    <property type="term" value="C:nucleus"/>
    <property type="evidence" value="ECO:0007669"/>
    <property type="project" value="TreeGrafter"/>
</dbReference>
<comment type="function">
    <text evidence="10">Catalytic subunit of the dimeric E1 enzyme, which activates NEDD8.</text>
</comment>
<comment type="caution">
    <text evidence="12">The sequence shown here is derived from an EMBL/GenBank/DDBJ whole genome shotgun (WGS) entry which is preliminary data.</text>
</comment>
<dbReference type="PANTHER" id="PTHR10953">
    <property type="entry name" value="UBIQUITIN-ACTIVATING ENZYME E1"/>
    <property type="match status" value="1"/>
</dbReference>
<keyword evidence="7 10" id="KW-0067">ATP-binding</keyword>
<dbReference type="EC" id="6.2.1.64" evidence="8 10"/>
<dbReference type="Gene3D" id="1.10.10.520">
    <property type="entry name" value="Ubiquitin activating enzymes (Uba3). Chain: B, domain 2"/>
    <property type="match status" value="1"/>
</dbReference>
<evidence type="ECO:0000256" key="6">
    <source>
        <dbReference type="ARBA" id="ARBA00022786"/>
    </source>
</evidence>
<proteinExistence type="inferred from homology"/>
<evidence type="ECO:0000256" key="3">
    <source>
        <dbReference type="ARBA" id="ARBA00015203"/>
    </source>
</evidence>
<evidence type="ECO:0000256" key="1">
    <source>
        <dbReference type="ARBA" id="ARBA00005032"/>
    </source>
</evidence>
<evidence type="ECO:0000256" key="9">
    <source>
        <dbReference type="ARBA" id="ARBA00024626"/>
    </source>
</evidence>
<dbReference type="GO" id="GO:0005524">
    <property type="term" value="F:ATP binding"/>
    <property type="evidence" value="ECO:0007669"/>
    <property type="project" value="UniProtKB-UniRule"/>
</dbReference>
<dbReference type="AlphaFoldDB" id="A0A8K0P1M3"/>
<evidence type="ECO:0000256" key="10">
    <source>
        <dbReference type="RuleBase" id="RU368009"/>
    </source>
</evidence>
<dbReference type="InterPro" id="IPR030468">
    <property type="entry name" value="Uba3_N"/>
</dbReference>
<dbReference type="GO" id="GO:0005737">
    <property type="term" value="C:cytoplasm"/>
    <property type="evidence" value="ECO:0007669"/>
    <property type="project" value="TreeGrafter"/>
</dbReference>
<comment type="catalytic activity">
    <reaction evidence="9 10">
        <text>ATP + [NEDD8 protein] + [E1 NEDD8-activating enzyme]-L-cysteine = AMP + diphosphate + [E1 NEDD8-activating enzyme]-S-[NEDD8 protein]-yl-L-cysteine.</text>
        <dbReference type="EC" id="6.2.1.64"/>
    </reaction>
</comment>
<protein>
    <recommendedName>
        <fullName evidence="3 10">NEDD8-activating enzyme E1 catalytic subunit</fullName>
        <ecNumber evidence="8 10">6.2.1.64</ecNumber>
    </recommendedName>
</protein>
<dbReference type="CDD" id="cd01488">
    <property type="entry name" value="Uba3_RUB"/>
    <property type="match status" value="1"/>
</dbReference>
<dbReference type="InterPro" id="IPR014929">
    <property type="entry name" value="E2-binding"/>
</dbReference>
<keyword evidence="13" id="KW-1185">Reference proteome</keyword>
<dbReference type="OrthoDB" id="5977743at2759"/>
<evidence type="ECO:0000256" key="4">
    <source>
        <dbReference type="ARBA" id="ARBA00022598"/>
    </source>
</evidence>
<evidence type="ECO:0000256" key="7">
    <source>
        <dbReference type="ARBA" id="ARBA00022840"/>
    </source>
</evidence>
<sequence>MSVNSTSEEKTAKRKLDPIEEVNDLFPAGKKAKISDEDCNGSVSDINDDELSKTDCKTALEEAHFPRGENVVDERADETTFLKWQNLRNITARNGTLSNPNFHPTEACVDQLREIKVLVIGAGGLGCEILKNLAMMGFANLHVIDMDVVDLSNLNRQFLFRRKDIGRPKAEVAAEFITKRIKGCFVQPYNKKIEDLDGAFYQSFNLILSGLDSVAARQWINEMLLSLLNYDLDSEELDYTTVIPLLDGGTEGFKGNARVILPGISSCIDCAKDLYSPKIRYQLCTLASSPRLPEHCVEYVKLISWPKYNPWGSSAEIDSDNASHISWIYEKSLQRAKDHGIEGITYSLVQGVVKNIIPAVASTNAVIAAACVTEAFKIATNCYQPLSNHLIFNDVDGIYLHSFELERKEECDACRHSLNVIEGKLDITLKNLVTSVNDHTRYEFDNPSITANIDGKSKTLYIPAVPLIEEKMRSNLTKSLKELGFEDGTEFILADNSVSKAFSFRLRTMES</sequence>
<evidence type="ECO:0000313" key="13">
    <source>
        <dbReference type="Proteomes" id="UP000792457"/>
    </source>
</evidence>
<reference evidence="12" key="2">
    <citation type="submission" date="2017-10" db="EMBL/GenBank/DDBJ databases">
        <title>Ladona fulva Genome sequencing and assembly.</title>
        <authorList>
            <person name="Murali S."/>
            <person name="Richards S."/>
            <person name="Bandaranaike D."/>
            <person name="Bellair M."/>
            <person name="Blankenburg K."/>
            <person name="Chao H."/>
            <person name="Dinh H."/>
            <person name="Doddapaneni H."/>
            <person name="Dugan-Rocha S."/>
            <person name="Elkadiri S."/>
            <person name="Gnanaolivu R."/>
            <person name="Hernandez B."/>
            <person name="Skinner E."/>
            <person name="Javaid M."/>
            <person name="Lee S."/>
            <person name="Li M."/>
            <person name="Ming W."/>
            <person name="Munidasa M."/>
            <person name="Muniz J."/>
            <person name="Nguyen L."/>
            <person name="Hughes D."/>
            <person name="Osuji N."/>
            <person name="Pu L.-L."/>
            <person name="Puazo M."/>
            <person name="Qu C."/>
            <person name="Quiroz J."/>
            <person name="Raj R."/>
            <person name="Weissenberger G."/>
            <person name="Xin Y."/>
            <person name="Zou X."/>
            <person name="Han Y."/>
            <person name="Worley K."/>
            <person name="Muzny D."/>
            <person name="Gibbs R."/>
        </authorList>
    </citation>
    <scope>NUCLEOTIDE SEQUENCE</scope>
    <source>
        <strain evidence="12">Sampled in the wild</strain>
    </source>
</reference>
<dbReference type="SUPFAM" id="SSF69572">
    <property type="entry name" value="Activating enzymes of the ubiquitin-like proteins"/>
    <property type="match status" value="1"/>
</dbReference>
<dbReference type="PANTHER" id="PTHR10953:SF6">
    <property type="entry name" value="NEDD8-ACTIVATING ENZYME E1 CATALYTIC SUBUNIT"/>
    <property type="match status" value="1"/>
</dbReference>
<dbReference type="Pfam" id="PF08825">
    <property type="entry name" value="E2_bind"/>
    <property type="match status" value="1"/>
</dbReference>
<dbReference type="EMBL" id="KZ308418">
    <property type="protein sequence ID" value="KAG8229233.1"/>
    <property type="molecule type" value="Genomic_DNA"/>
</dbReference>
<comment type="pathway">
    <text evidence="1 10">Protein modification; protein neddylation.</text>
</comment>
<dbReference type="FunFam" id="1.10.10.520:FF:000001">
    <property type="entry name" value="NEDD8-activating enzyme E1 catalytic subunit"/>
    <property type="match status" value="1"/>
</dbReference>
<dbReference type="SMART" id="SM01181">
    <property type="entry name" value="E2_bind"/>
    <property type="match status" value="1"/>
</dbReference>
<dbReference type="Gene3D" id="3.40.50.720">
    <property type="entry name" value="NAD(P)-binding Rossmann-like Domain"/>
    <property type="match status" value="1"/>
</dbReference>
<comment type="similarity">
    <text evidence="2 10">Belongs to the ubiquitin-activating E1 family. UBA3 subfamily.</text>
</comment>
<dbReference type="InterPro" id="IPR023318">
    <property type="entry name" value="Ub_act_enz_dom_a_sf"/>
</dbReference>
<dbReference type="Gene3D" id="3.10.290.20">
    <property type="entry name" value="Ubiquitin-like 2 activating enzyme e1b. Chain: B, domain 3"/>
    <property type="match status" value="1"/>
</dbReference>
<dbReference type="InterPro" id="IPR000594">
    <property type="entry name" value="ThiF_NAD_FAD-bd"/>
</dbReference>
<gene>
    <name evidence="12" type="ORF">J437_LFUL001478</name>
</gene>
<feature type="domain" description="E2 binding" evidence="11">
    <location>
        <begin position="421"/>
        <end position="509"/>
    </location>
</feature>
<dbReference type="UniPathway" id="UPA00885"/>
<dbReference type="InterPro" id="IPR045886">
    <property type="entry name" value="ThiF/MoeB/HesA"/>
</dbReference>
<name>A0A8K0P1M3_LADFU</name>
<keyword evidence="5 10" id="KW-0547">Nucleotide-binding</keyword>
<evidence type="ECO:0000256" key="5">
    <source>
        <dbReference type="ARBA" id="ARBA00022741"/>
    </source>
</evidence>
<dbReference type="GO" id="GO:0019781">
    <property type="term" value="F:NEDD8 activating enzyme activity"/>
    <property type="evidence" value="ECO:0007669"/>
    <property type="project" value="UniProtKB-UniRule"/>
</dbReference>